<dbReference type="PROSITE" id="PS50192">
    <property type="entry name" value="T_SNARE"/>
    <property type="match status" value="1"/>
</dbReference>
<dbReference type="Proteomes" id="UP000095342">
    <property type="component" value="Chromosome"/>
</dbReference>
<keyword evidence="6 8" id="KW-0807">Transducer</keyword>
<evidence type="ECO:0000256" key="2">
    <source>
        <dbReference type="ARBA" id="ARBA00022519"/>
    </source>
</evidence>
<dbReference type="Pfam" id="PF00015">
    <property type="entry name" value="MCPsignal"/>
    <property type="match status" value="1"/>
</dbReference>
<keyword evidence="2" id="KW-0997">Cell inner membrane</keyword>
<gene>
    <name evidence="13" type="ORF">BJI67_06080</name>
</gene>
<dbReference type="GO" id="GO:0005886">
    <property type="term" value="C:plasma membrane"/>
    <property type="evidence" value="ECO:0007669"/>
    <property type="project" value="UniProtKB-SubCell"/>
</dbReference>
<dbReference type="EMBL" id="CP017448">
    <property type="protein sequence ID" value="AOV16686.1"/>
    <property type="molecule type" value="Genomic_DNA"/>
</dbReference>
<evidence type="ECO:0000256" key="8">
    <source>
        <dbReference type="PROSITE-ProRule" id="PRU00284"/>
    </source>
</evidence>
<dbReference type="InterPro" id="IPR000727">
    <property type="entry name" value="T_SNARE_dom"/>
</dbReference>
<comment type="subcellular location">
    <subcellularLocation>
        <location evidence="1">Cell inner membrane</location>
        <topology evidence="1">Multi-pass membrane protein</topology>
    </subcellularLocation>
</comment>
<evidence type="ECO:0000256" key="1">
    <source>
        <dbReference type="ARBA" id="ARBA00004429"/>
    </source>
</evidence>
<evidence type="ECO:0000256" key="5">
    <source>
        <dbReference type="ARBA" id="ARBA00023136"/>
    </source>
</evidence>
<feature type="domain" description="T-SNARE coiled-coil homology" evidence="11">
    <location>
        <begin position="451"/>
        <end position="513"/>
    </location>
</feature>
<feature type="domain" description="Methyl-accepting transducer" evidence="10">
    <location>
        <begin position="264"/>
        <end position="500"/>
    </location>
</feature>
<dbReference type="GO" id="GO:0006935">
    <property type="term" value="P:chemotaxis"/>
    <property type="evidence" value="ECO:0007669"/>
    <property type="project" value="InterPro"/>
</dbReference>
<feature type="transmembrane region" description="Helical" evidence="9">
    <location>
        <begin position="182"/>
        <end position="203"/>
    </location>
</feature>
<comment type="similarity">
    <text evidence="7">Belongs to the methyl-accepting chemotaxis (MCP) protein family.</text>
</comment>
<dbReference type="CDD" id="cd11386">
    <property type="entry name" value="MCP_signal"/>
    <property type="match status" value="1"/>
</dbReference>
<organism evidence="13 14">
    <name type="scientific">Acidihalobacter aeolianus</name>
    <dbReference type="NCBI Taxonomy" id="2792603"/>
    <lineage>
        <taxon>Bacteria</taxon>
        <taxon>Pseudomonadati</taxon>
        <taxon>Pseudomonadota</taxon>
        <taxon>Gammaproteobacteria</taxon>
        <taxon>Chromatiales</taxon>
        <taxon>Ectothiorhodospiraceae</taxon>
        <taxon>Acidihalobacter</taxon>
    </lineage>
</organism>
<dbReference type="GO" id="GO:0007165">
    <property type="term" value="P:signal transduction"/>
    <property type="evidence" value="ECO:0007669"/>
    <property type="project" value="UniProtKB-KW"/>
</dbReference>
<evidence type="ECO:0000256" key="3">
    <source>
        <dbReference type="ARBA" id="ARBA00022692"/>
    </source>
</evidence>
<dbReference type="GO" id="GO:0004888">
    <property type="term" value="F:transmembrane signaling receptor activity"/>
    <property type="evidence" value="ECO:0007669"/>
    <property type="project" value="InterPro"/>
</dbReference>
<dbReference type="PROSITE" id="PS50111">
    <property type="entry name" value="CHEMOTAXIS_TRANSDUC_2"/>
    <property type="match status" value="1"/>
</dbReference>
<evidence type="ECO:0000259" key="12">
    <source>
        <dbReference type="PROSITE" id="PS50885"/>
    </source>
</evidence>
<dbReference type="InterPro" id="IPR003660">
    <property type="entry name" value="HAMP_dom"/>
</dbReference>
<dbReference type="Pfam" id="PF12729">
    <property type="entry name" value="4HB_MCP_1"/>
    <property type="match status" value="1"/>
</dbReference>
<feature type="domain" description="HAMP" evidence="12">
    <location>
        <begin position="205"/>
        <end position="259"/>
    </location>
</feature>
<dbReference type="PANTHER" id="PTHR32089:SF119">
    <property type="entry name" value="METHYL-ACCEPTING CHEMOTAXIS PROTEIN CTPL"/>
    <property type="match status" value="1"/>
</dbReference>
<dbReference type="AlphaFoldDB" id="A0A1D8K6X3"/>
<evidence type="ECO:0008006" key="15">
    <source>
        <dbReference type="Google" id="ProtNLM"/>
    </source>
</evidence>
<evidence type="ECO:0000313" key="13">
    <source>
        <dbReference type="EMBL" id="AOV16686.1"/>
    </source>
</evidence>
<accession>A0A1D8K6X3</accession>
<evidence type="ECO:0000256" key="7">
    <source>
        <dbReference type="ARBA" id="ARBA00029447"/>
    </source>
</evidence>
<evidence type="ECO:0000256" key="4">
    <source>
        <dbReference type="ARBA" id="ARBA00022989"/>
    </source>
</evidence>
<reference evidence="13 14" key="1">
    <citation type="submission" date="2016-09" db="EMBL/GenBank/DDBJ databases">
        <title>Acidihalobacter prosperus V6 (DSM14174).</title>
        <authorList>
            <person name="Khaleque H.N."/>
            <person name="Ramsay J.P."/>
            <person name="Murphy R.J.T."/>
            <person name="Kaksonen A.H."/>
            <person name="Boxall N.J."/>
            <person name="Watkin E.L.J."/>
        </authorList>
    </citation>
    <scope>NUCLEOTIDE SEQUENCE [LARGE SCALE GENOMIC DNA]</scope>
    <source>
        <strain evidence="13 14">V6</strain>
    </source>
</reference>
<evidence type="ECO:0000256" key="9">
    <source>
        <dbReference type="SAM" id="Phobius"/>
    </source>
</evidence>
<dbReference type="InterPro" id="IPR004090">
    <property type="entry name" value="Chemotax_Me-accpt_rcpt"/>
</dbReference>
<dbReference type="PROSITE" id="PS50885">
    <property type="entry name" value="HAMP"/>
    <property type="match status" value="1"/>
</dbReference>
<keyword evidence="3 9" id="KW-0812">Transmembrane</keyword>
<name>A0A1D8K6X3_9GAMM</name>
<dbReference type="CDD" id="cd06225">
    <property type="entry name" value="HAMP"/>
    <property type="match status" value="1"/>
</dbReference>
<dbReference type="Gene3D" id="1.10.287.950">
    <property type="entry name" value="Methyl-accepting chemotaxis protein"/>
    <property type="match status" value="1"/>
</dbReference>
<dbReference type="KEGG" id="aaeo:BJI67_06080"/>
<dbReference type="PANTHER" id="PTHR32089">
    <property type="entry name" value="METHYL-ACCEPTING CHEMOTAXIS PROTEIN MCPB"/>
    <property type="match status" value="1"/>
</dbReference>
<dbReference type="Pfam" id="PF00672">
    <property type="entry name" value="HAMP"/>
    <property type="match status" value="1"/>
</dbReference>
<evidence type="ECO:0000259" key="10">
    <source>
        <dbReference type="PROSITE" id="PS50111"/>
    </source>
</evidence>
<evidence type="ECO:0000259" key="11">
    <source>
        <dbReference type="PROSITE" id="PS50192"/>
    </source>
</evidence>
<dbReference type="InterPro" id="IPR024478">
    <property type="entry name" value="HlyB_4HB_MCP"/>
</dbReference>
<dbReference type="FunFam" id="1.10.287.950:FF:000001">
    <property type="entry name" value="Methyl-accepting chemotaxis sensory transducer"/>
    <property type="match status" value="1"/>
</dbReference>
<keyword evidence="5 9" id="KW-0472">Membrane</keyword>
<keyword evidence="2" id="KW-1003">Cell membrane</keyword>
<keyword evidence="4 9" id="KW-1133">Transmembrane helix</keyword>
<keyword evidence="14" id="KW-1185">Reference proteome</keyword>
<sequence length="536" mass="57638">MRIGTRLGLAFSVLVVLLSGLIAFQLYETRHLHDRMAHIVADGQARSADLRQIYAGPISSARVFLEALLRRSFTPGDHAHLADNHRKTNAAIQNLLAMDPSAGMSEHIARIRGYLQQIRPLQQNIIAQIRAGNIDAARDEYLHKVLPLVRPEGEAVLALQRYTAAQSNAEYANSDRRYHRTLVLTIVLGLACVLLAVVEATLITRGISKPLRAAVVNMSDIARGEGDLTRRMPIRGGHELVQLAQAFNAFAERIQQLIGRVNAATDELVSSARSLAGSSEGMRDNMDRQQSGTEQIATAINEMSVTVNEVARNAEEAASAAQSAEVATRSGRDAVDGTSQSIARLADEIEQAAVKTQTVAADTAKITMVLSVINEISEQTNLLALNAAIEAARAGDQGRGFAVVADEVRNLARRTQESTEEIRAVIERLQQGAEATVAGMQSSRGQAQDTVRQAQEADAALAQISQEVTRISDMTAHIASAAVEQSAVTADIDRNVSDIRLMSEGTATGSREALAASQALSRLAEQLQGLVGQFKV</sequence>
<evidence type="ECO:0000256" key="6">
    <source>
        <dbReference type="ARBA" id="ARBA00023224"/>
    </source>
</evidence>
<dbReference type="SMART" id="SM00283">
    <property type="entry name" value="MA"/>
    <property type="match status" value="1"/>
</dbReference>
<dbReference type="PRINTS" id="PR00260">
    <property type="entry name" value="CHEMTRNSDUCR"/>
</dbReference>
<dbReference type="SUPFAM" id="SSF58104">
    <property type="entry name" value="Methyl-accepting chemotaxis protein (MCP) signaling domain"/>
    <property type="match status" value="1"/>
</dbReference>
<dbReference type="SMART" id="SM00304">
    <property type="entry name" value="HAMP"/>
    <property type="match status" value="1"/>
</dbReference>
<protein>
    <recommendedName>
        <fullName evidence="15">Methyl-accepting chemotaxis protein</fullName>
    </recommendedName>
</protein>
<dbReference type="InterPro" id="IPR004089">
    <property type="entry name" value="MCPsignal_dom"/>
</dbReference>
<evidence type="ECO:0000313" key="14">
    <source>
        <dbReference type="Proteomes" id="UP000095342"/>
    </source>
</evidence>
<proteinExistence type="inferred from homology"/>